<dbReference type="EMBL" id="LAZR01002611">
    <property type="protein sequence ID" value="KKN27825.1"/>
    <property type="molecule type" value="Genomic_DNA"/>
</dbReference>
<organism evidence="1">
    <name type="scientific">marine sediment metagenome</name>
    <dbReference type="NCBI Taxonomy" id="412755"/>
    <lineage>
        <taxon>unclassified sequences</taxon>
        <taxon>metagenomes</taxon>
        <taxon>ecological metagenomes</taxon>
    </lineage>
</organism>
<gene>
    <name evidence="1" type="ORF">LCGC14_0860460</name>
</gene>
<proteinExistence type="predicted"/>
<accession>A0A0F9P7I8</accession>
<comment type="caution">
    <text evidence="1">The sequence shown here is derived from an EMBL/GenBank/DDBJ whole genome shotgun (WGS) entry which is preliminary data.</text>
</comment>
<protein>
    <submittedName>
        <fullName evidence="1">Uncharacterized protein</fullName>
    </submittedName>
</protein>
<name>A0A0F9P7I8_9ZZZZ</name>
<reference evidence="1" key="1">
    <citation type="journal article" date="2015" name="Nature">
        <title>Complex archaea that bridge the gap between prokaryotes and eukaryotes.</title>
        <authorList>
            <person name="Spang A."/>
            <person name="Saw J.H."/>
            <person name="Jorgensen S.L."/>
            <person name="Zaremba-Niedzwiedzka K."/>
            <person name="Martijn J."/>
            <person name="Lind A.E."/>
            <person name="van Eijk R."/>
            <person name="Schleper C."/>
            <person name="Guy L."/>
            <person name="Ettema T.J."/>
        </authorList>
    </citation>
    <scope>NUCLEOTIDE SEQUENCE</scope>
</reference>
<sequence length="174" mass="20023">MVSEIKDSTDYGLFILEHAAANDATWIGDGGMKFADMELYTEGVESIFLPFTSELSHKPEFSFEVIDFFMGEGVDLSLGEGHDLIICEGRFGGATETIRNTKMANLLLFFWKHFELDTEVVYFGYRKKGEVWEPFIDATPAIIYYLKGKLTHASYTRYEDELFYNWKVVFRGVQ</sequence>
<evidence type="ECO:0000313" key="1">
    <source>
        <dbReference type="EMBL" id="KKN27825.1"/>
    </source>
</evidence>
<dbReference type="AlphaFoldDB" id="A0A0F9P7I8"/>